<dbReference type="PANTHER" id="PTHR44942:SF4">
    <property type="entry name" value="METHYLTRANSFERASE TYPE 11 DOMAIN-CONTAINING PROTEIN"/>
    <property type="match status" value="1"/>
</dbReference>
<comment type="similarity">
    <text evidence="1">Belongs to the methyltransferase superfamily.</text>
</comment>
<evidence type="ECO:0000313" key="5">
    <source>
        <dbReference type="EMBL" id="QDZ40226.1"/>
    </source>
</evidence>
<sequence length="275" mass="31488">MNQFQQQLQQIQSQSLESKKNWYSQVAIAYDKSRPRYPSQVIDEIIKKAQLKPNSFILEIGCGPGIATTQLAERGFSIVSIEPSAESADLAKARCQNYSQVEILNTTFEEWKLQPETFDAVVATTSFHWLDRNLATSKSAAALKANGFLILLWNTPPQPSKEIYDSFLKEIYQTYAPNLIGYEELSRYQEHLDQFGEQLINSGDFENLSTGQFVKELSYSVDEYIMLLSTLSPYMRLEETQRNNLLTALKESLQHHVGDSLNTHYLSTFHLVQKR</sequence>
<dbReference type="InterPro" id="IPR029063">
    <property type="entry name" value="SAM-dependent_MTases_sf"/>
</dbReference>
<dbReference type="GO" id="GO:0032259">
    <property type="term" value="P:methylation"/>
    <property type="evidence" value="ECO:0007669"/>
    <property type="project" value="UniProtKB-KW"/>
</dbReference>
<gene>
    <name evidence="5" type="ORF">FRE64_09860</name>
</gene>
<dbReference type="PANTHER" id="PTHR44942">
    <property type="entry name" value="METHYLTRANSF_11 DOMAIN-CONTAINING PROTEIN"/>
    <property type="match status" value="1"/>
</dbReference>
<dbReference type="CDD" id="cd02440">
    <property type="entry name" value="AdoMet_MTases"/>
    <property type="match status" value="1"/>
</dbReference>
<keyword evidence="6" id="KW-1185">Reference proteome</keyword>
<dbReference type="InterPro" id="IPR051052">
    <property type="entry name" value="Diverse_substrate_MTase"/>
</dbReference>
<proteinExistence type="inferred from homology"/>
<dbReference type="SUPFAM" id="SSF53335">
    <property type="entry name" value="S-adenosyl-L-methionine-dependent methyltransferases"/>
    <property type="match status" value="1"/>
</dbReference>
<dbReference type="Proteomes" id="UP000318453">
    <property type="component" value="Chromosome"/>
</dbReference>
<evidence type="ECO:0000256" key="2">
    <source>
        <dbReference type="ARBA" id="ARBA00022603"/>
    </source>
</evidence>
<dbReference type="Gene3D" id="3.40.50.150">
    <property type="entry name" value="Vaccinia Virus protein VP39"/>
    <property type="match status" value="1"/>
</dbReference>
<evidence type="ECO:0000259" key="4">
    <source>
        <dbReference type="Pfam" id="PF08241"/>
    </source>
</evidence>
<keyword evidence="2 5" id="KW-0489">Methyltransferase</keyword>
<feature type="domain" description="Methyltransferase type 11" evidence="4">
    <location>
        <begin position="58"/>
        <end position="151"/>
    </location>
</feature>
<dbReference type="EMBL" id="CP042326">
    <property type="protein sequence ID" value="QDZ40226.1"/>
    <property type="molecule type" value="Genomic_DNA"/>
</dbReference>
<evidence type="ECO:0000256" key="1">
    <source>
        <dbReference type="ARBA" id="ARBA00008361"/>
    </source>
</evidence>
<protein>
    <submittedName>
        <fullName evidence="5">Class I SAM-dependent methyltransferase</fullName>
    </submittedName>
</protein>
<accession>A0A5B8NMR3</accession>
<organism evidence="5 6">
    <name type="scientific">Euhalothece natronophila Z-M001</name>
    <dbReference type="NCBI Taxonomy" id="522448"/>
    <lineage>
        <taxon>Bacteria</taxon>
        <taxon>Bacillati</taxon>
        <taxon>Cyanobacteriota</taxon>
        <taxon>Cyanophyceae</taxon>
        <taxon>Oscillatoriophycideae</taxon>
        <taxon>Chroococcales</taxon>
        <taxon>Halothecacae</taxon>
        <taxon>Halothece cluster</taxon>
        <taxon>Euhalothece</taxon>
    </lineage>
</organism>
<dbReference type="GO" id="GO:0008757">
    <property type="term" value="F:S-adenosylmethionine-dependent methyltransferase activity"/>
    <property type="evidence" value="ECO:0007669"/>
    <property type="project" value="InterPro"/>
</dbReference>
<dbReference type="OrthoDB" id="9797252at2"/>
<keyword evidence="3 5" id="KW-0808">Transferase</keyword>
<reference evidence="5" key="1">
    <citation type="submission" date="2019-08" db="EMBL/GenBank/DDBJ databases">
        <title>Carotenoids and Carotenoid Binding Proteins in the Halophilic Cyanobacterium Euhalothece sp. ZM00.</title>
        <authorList>
            <person name="Cho S.M."/>
            <person name="Song J.Y."/>
            <person name="Park Y.-I."/>
        </authorList>
    </citation>
    <scope>NUCLEOTIDE SEQUENCE [LARGE SCALE GENOMIC DNA]</scope>
    <source>
        <strain evidence="5">Z-M001</strain>
    </source>
</reference>
<dbReference type="RefSeq" id="WP_146295909.1">
    <property type="nucleotide sequence ID" value="NZ_CP042326.1"/>
</dbReference>
<dbReference type="AlphaFoldDB" id="A0A5B8NMR3"/>
<dbReference type="Pfam" id="PF08241">
    <property type="entry name" value="Methyltransf_11"/>
    <property type="match status" value="1"/>
</dbReference>
<evidence type="ECO:0000313" key="6">
    <source>
        <dbReference type="Proteomes" id="UP000318453"/>
    </source>
</evidence>
<dbReference type="InterPro" id="IPR013216">
    <property type="entry name" value="Methyltransf_11"/>
</dbReference>
<evidence type="ECO:0000256" key="3">
    <source>
        <dbReference type="ARBA" id="ARBA00022679"/>
    </source>
</evidence>
<name>A0A5B8NMR3_9CHRO</name>
<dbReference type="KEGG" id="enn:FRE64_09860"/>